<dbReference type="Proteomes" id="UP000689967">
    <property type="component" value="Unassembled WGS sequence"/>
</dbReference>
<protein>
    <submittedName>
        <fullName evidence="2">Pyridoxamine 5'-phosphate oxidase family protein</fullName>
    </submittedName>
</protein>
<keyword evidence="3" id="KW-1185">Reference proteome</keyword>
<reference evidence="2 3" key="1">
    <citation type="submission" date="2021-01" db="EMBL/GenBank/DDBJ databases">
        <title>Roseomonas sp. nov, a bacterium isolated from an oil production mixture in Yumen Oilfield.</title>
        <authorList>
            <person name="Wu D."/>
        </authorList>
    </citation>
    <scope>NUCLEOTIDE SEQUENCE [LARGE SCALE GENOMIC DNA]</scope>
    <source>
        <strain evidence="2 3">ROY-5-3</strain>
    </source>
</reference>
<evidence type="ECO:0000313" key="2">
    <source>
        <dbReference type="EMBL" id="MBU8545212.1"/>
    </source>
</evidence>
<dbReference type="InterPro" id="IPR000659">
    <property type="entry name" value="Pyridox_Oxase"/>
</dbReference>
<sequence>MSSGPELAEVLAEAFRLLARGVADRRHPFHRPTLATIGLDGMPQARTVVLRRFDPLRRQLRLYTDSRAAKAAELAAFPWAALHGYDPDGQLQLRLRGRASLHQDDAEADAAWASSPAGSRALYAISPAPGTACAAPPPAPQDSEGGRPHFCLMVLELTRLEWLHLATGGHRRARFDWPGDGAHTATWLVP</sequence>
<evidence type="ECO:0000259" key="1">
    <source>
        <dbReference type="Pfam" id="PF12766"/>
    </source>
</evidence>
<evidence type="ECO:0000313" key="3">
    <source>
        <dbReference type="Proteomes" id="UP000689967"/>
    </source>
</evidence>
<dbReference type="InterPro" id="IPR024624">
    <property type="entry name" value="Pyridox_Oxase_Alr4036_FMN-bd"/>
</dbReference>
<comment type="caution">
    <text evidence="2">The sequence shown here is derived from an EMBL/GenBank/DDBJ whole genome shotgun (WGS) entry which is preliminary data.</text>
</comment>
<feature type="domain" description="Pyridoxamine 5'-phosphate oxidase Alr4036 family FMN-binding" evidence="1">
    <location>
        <begin position="20"/>
        <end position="102"/>
    </location>
</feature>
<dbReference type="Pfam" id="PF12766">
    <property type="entry name" value="Pyridox_oxase_2"/>
    <property type="match status" value="1"/>
</dbReference>
<proteinExistence type="predicted"/>
<dbReference type="PANTHER" id="PTHR10851">
    <property type="entry name" value="PYRIDOXINE-5-PHOSPHATE OXIDASE"/>
    <property type="match status" value="1"/>
</dbReference>
<dbReference type="RefSeq" id="WP_216877042.1">
    <property type="nucleotide sequence ID" value="NZ_JAERQM010000004.1"/>
</dbReference>
<accession>A0ABS6H927</accession>
<dbReference type="PANTHER" id="PTHR10851:SF3">
    <property type="entry name" value="PYRIDOXINE_PYRIDOXAMINE 5'-PHOSPHATE OXIDASE 2"/>
    <property type="match status" value="1"/>
</dbReference>
<organism evidence="2 3">
    <name type="scientific">Falsiroseomonas oleicola</name>
    <dbReference type="NCBI Taxonomy" id="2801474"/>
    <lineage>
        <taxon>Bacteria</taxon>
        <taxon>Pseudomonadati</taxon>
        <taxon>Pseudomonadota</taxon>
        <taxon>Alphaproteobacteria</taxon>
        <taxon>Acetobacterales</taxon>
        <taxon>Roseomonadaceae</taxon>
        <taxon>Falsiroseomonas</taxon>
    </lineage>
</organism>
<gene>
    <name evidence="2" type="ORF">JJQ90_15935</name>
</gene>
<name>A0ABS6H927_9PROT</name>
<dbReference type="EMBL" id="JAERQM010000004">
    <property type="protein sequence ID" value="MBU8545212.1"/>
    <property type="molecule type" value="Genomic_DNA"/>
</dbReference>